<evidence type="ECO:0000256" key="1">
    <source>
        <dbReference type="ARBA" id="ARBA00004141"/>
    </source>
</evidence>
<evidence type="ECO:0000313" key="7">
    <source>
        <dbReference type="EMBL" id="KAF6136873.1"/>
    </source>
</evidence>
<feature type="transmembrane region" description="Helical" evidence="6">
    <location>
        <begin position="131"/>
        <end position="155"/>
    </location>
</feature>
<name>A0A7J7L2Q7_9MAGN</name>
<dbReference type="OrthoDB" id="1641903at2759"/>
<comment type="similarity">
    <text evidence="2">Belongs to the nucleobase:cation symporter-2 (NCS2) (TC 2.A.40) family.</text>
</comment>
<feature type="transmembrane region" description="Helical" evidence="6">
    <location>
        <begin position="62"/>
        <end position="82"/>
    </location>
</feature>
<feature type="transmembrane region" description="Helical" evidence="6">
    <location>
        <begin position="34"/>
        <end position="56"/>
    </location>
</feature>
<organism evidence="7 8">
    <name type="scientific">Kingdonia uniflora</name>
    <dbReference type="NCBI Taxonomy" id="39325"/>
    <lineage>
        <taxon>Eukaryota</taxon>
        <taxon>Viridiplantae</taxon>
        <taxon>Streptophyta</taxon>
        <taxon>Embryophyta</taxon>
        <taxon>Tracheophyta</taxon>
        <taxon>Spermatophyta</taxon>
        <taxon>Magnoliopsida</taxon>
        <taxon>Ranunculales</taxon>
        <taxon>Circaeasteraceae</taxon>
        <taxon>Kingdonia</taxon>
    </lineage>
</organism>
<keyword evidence="8" id="KW-1185">Reference proteome</keyword>
<sequence>MPFTYIWDDLTISFPANSENAGLLGLTRVGSRRVIQISAAFMLFFSVLGKFGALFASIPIPIVAALYCILFAYVASAGLSLLQFCNLNSFRTKFILGFSFFIGFSVPHYFHEYALVSGHGPVHTRSTWFNNIVNVIFLSHTTVAAIIAVFLDCTLHRGDSAVRRDSGFHWWERFRYYKTDSRSEEFYSLPYGFNKYFPSI</sequence>
<dbReference type="Proteomes" id="UP000541444">
    <property type="component" value="Unassembled WGS sequence"/>
</dbReference>
<dbReference type="Pfam" id="PF00860">
    <property type="entry name" value="Xan_ur_permease"/>
    <property type="match status" value="1"/>
</dbReference>
<feature type="transmembrane region" description="Helical" evidence="6">
    <location>
        <begin position="94"/>
        <end position="111"/>
    </location>
</feature>
<evidence type="ECO:0000256" key="6">
    <source>
        <dbReference type="SAM" id="Phobius"/>
    </source>
</evidence>
<dbReference type="GO" id="GO:0016020">
    <property type="term" value="C:membrane"/>
    <property type="evidence" value="ECO:0007669"/>
    <property type="project" value="UniProtKB-SubCell"/>
</dbReference>
<dbReference type="GO" id="GO:0022857">
    <property type="term" value="F:transmembrane transporter activity"/>
    <property type="evidence" value="ECO:0007669"/>
    <property type="project" value="InterPro"/>
</dbReference>
<comment type="caution">
    <text evidence="7">The sequence shown here is derived from an EMBL/GenBank/DDBJ whole genome shotgun (WGS) entry which is preliminary data.</text>
</comment>
<proteinExistence type="inferred from homology"/>
<protein>
    <submittedName>
        <fullName evidence="7">Uncharacterized protein</fullName>
    </submittedName>
</protein>
<keyword evidence="3 6" id="KW-0812">Transmembrane</keyword>
<dbReference type="EMBL" id="JACGCM010002668">
    <property type="protein sequence ID" value="KAF6136873.1"/>
    <property type="molecule type" value="Genomic_DNA"/>
</dbReference>
<evidence type="ECO:0000256" key="5">
    <source>
        <dbReference type="ARBA" id="ARBA00023136"/>
    </source>
</evidence>
<comment type="subcellular location">
    <subcellularLocation>
        <location evidence="1">Membrane</location>
        <topology evidence="1">Multi-pass membrane protein</topology>
    </subcellularLocation>
</comment>
<evidence type="ECO:0000256" key="4">
    <source>
        <dbReference type="ARBA" id="ARBA00022989"/>
    </source>
</evidence>
<accession>A0A7J7L2Q7</accession>
<reference evidence="7 8" key="1">
    <citation type="journal article" date="2020" name="IScience">
        <title>Genome Sequencing of the Endangered Kingdonia uniflora (Circaeasteraceae, Ranunculales) Reveals Potential Mechanisms of Evolutionary Specialization.</title>
        <authorList>
            <person name="Sun Y."/>
            <person name="Deng T."/>
            <person name="Zhang A."/>
            <person name="Moore M.J."/>
            <person name="Landis J.B."/>
            <person name="Lin N."/>
            <person name="Zhang H."/>
            <person name="Zhang X."/>
            <person name="Huang J."/>
            <person name="Zhang X."/>
            <person name="Sun H."/>
            <person name="Wang H."/>
        </authorList>
    </citation>
    <scope>NUCLEOTIDE SEQUENCE [LARGE SCALE GENOMIC DNA]</scope>
    <source>
        <strain evidence="7">TB1705</strain>
        <tissue evidence="7">Leaf</tissue>
    </source>
</reference>
<evidence type="ECO:0000313" key="8">
    <source>
        <dbReference type="Proteomes" id="UP000541444"/>
    </source>
</evidence>
<evidence type="ECO:0000256" key="2">
    <source>
        <dbReference type="ARBA" id="ARBA00008821"/>
    </source>
</evidence>
<dbReference type="AlphaFoldDB" id="A0A7J7L2Q7"/>
<keyword evidence="5 6" id="KW-0472">Membrane</keyword>
<gene>
    <name evidence="7" type="ORF">GIB67_018912</name>
</gene>
<dbReference type="InterPro" id="IPR006043">
    <property type="entry name" value="NCS2"/>
</dbReference>
<dbReference type="PANTHER" id="PTHR11119">
    <property type="entry name" value="XANTHINE-URACIL / VITAMIN C PERMEASE FAMILY MEMBER"/>
    <property type="match status" value="1"/>
</dbReference>
<evidence type="ECO:0000256" key="3">
    <source>
        <dbReference type="ARBA" id="ARBA00022692"/>
    </source>
</evidence>
<keyword evidence="4 6" id="KW-1133">Transmembrane helix</keyword>